<evidence type="ECO:0000313" key="3">
    <source>
        <dbReference type="Proteomes" id="UP001569428"/>
    </source>
</evidence>
<evidence type="ECO:0000256" key="1">
    <source>
        <dbReference type="SAM" id="SignalP"/>
    </source>
</evidence>
<feature type="signal peptide" evidence="1">
    <location>
        <begin position="1"/>
        <end position="19"/>
    </location>
</feature>
<dbReference type="Pfam" id="PF16956">
    <property type="entry name" value="Porin_7"/>
    <property type="match status" value="1"/>
</dbReference>
<keyword evidence="1" id="KW-0732">Signal</keyword>
<feature type="chain" id="PRO_5046043838" evidence="1">
    <location>
        <begin position="20"/>
        <end position="285"/>
    </location>
</feature>
<keyword evidence="3" id="KW-1185">Reference proteome</keyword>
<dbReference type="RefSeq" id="WP_371837989.1">
    <property type="nucleotide sequence ID" value="NZ_JBGMEK010000008.1"/>
</dbReference>
<gene>
    <name evidence="2" type="ORF">ACCI49_05605</name>
</gene>
<sequence>MRFKLAALPLMLLAVTATAEEYTSITTVDYSNLDLDGADGNLFGAETSYYFSGKESLGPLKEFEYINKVTNVSAAFTHFDVGSFDSDNFAVAGEYFANNGLMVGANITEVDDDNVNTISLGYLFTPNFLVKLSHVDNDYDDETLVEARYNYQLNGNDYIGFDFVTDDDFDARVFSTKYFASLGGDQYWTADFAYTSIDDGDNYWKVGAEYYFTKSTSIGVKYDDNQDFKLGYSHFFSQNIAVEAAYSTMLFDDLNLRSFGNEAYSSGSSADIEVDKFELGLTVQL</sequence>
<reference evidence="2 3" key="1">
    <citation type="submission" date="2024-08" db="EMBL/GenBank/DDBJ databases">
        <authorList>
            <person name="Ishaq N."/>
        </authorList>
    </citation>
    <scope>NUCLEOTIDE SEQUENCE [LARGE SCALE GENOMIC DNA]</scope>
    <source>
        <strain evidence="2 3">DSM 18651</strain>
    </source>
</reference>
<accession>A0ABV4NW98</accession>
<organism evidence="2 3">
    <name type="scientific">Microbulbifer epialgicus</name>
    <dbReference type="NCBI Taxonomy" id="393907"/>
    <lineage>
        <taxon>Bacteria</taxon>
        <taxon>Pseudomonadati</taxon>
        <taxon>Pseudomonadota</taxon>
        <taxon>Gammaproteobacteria</taxon>
        <taxon>Cellvibrionales</taxon>
        <taxon>Microbulbiferaceae</taxon>
        <taxon>Microbulbifer</taxon>
    </lineage>
</organism>
<dbReference type="Proteomes" id="UP001569428">
    <property type="component" value="Unassembled WGS sequence"/>
</dbReference>
<name>A0ABV4NW98_9GAMM</name>
<proteinExistence type="predicted"/>
<evidence type="ECO:0000313" key="2">
    <source>
        <dbReference type="EMBL" id="MFA0810391.1"/>
    </source>
</evidence>
<comment type="caution">
    <text evidence="2">The sequence shown here is derived from an EMBL/GenBank/DDBJ whole genome shotgun (WGS) entry which is preliminary data.</text>
</comment>
<dbReference type="InterPro" id="IPR031593">
    <property type="entry name" value="Porin_7"/>
</dbReference>
<protein>
    <submittedName>
        <fullName evidence="2">Porin</fullName>
    </submittedName>
</protein>
<dbReference type="EMBL" id="JBGMEK010000008">
    <property type="protein sequence ID" value="MFA0810391.1"/>
    <property type="molecule type" value="Genomic_DNA"/>
</dbReference>